<keyword evidence="8" id="KW-1278">Translocase</keyword>
<dbReference type="EMBL" id="CP014334">
    <property type="protein sequence ID" value="AMW33716.2"/>
    <property type="molecule type" value="Genomic_DNA"/>
</dbReference>
<dbReference type="FunFam" id="3.40.50.300:FF:000016">
    <property type="entry name" value="Oligopeptide ABC transporter ATP-binding component"/>
    <property type="match status" value="1"/>
</dbReference>
<dbReference type="GO" id="GO:0015833">
    <property type="term" value="P:peptide transport"/>
    <property type="evidence" value="ECO:0007669"/>
    <property type="project" value="InterPro"/>
</dbReference>
<dbReference type="PROSITE" id="PS50893">
    <property type="entry name" value="ABC_TRANSPORTER_2"/>
    <property type="match status" value="1"/>
</dbReference>
<dbReference type="PANTHER" id="PTHR43297">
    <property type="entry name" value="OLIGOPEPTIDE TRANSPORT ATP-BINDING PROTEIN APPD"/>
    <property type="match status" value="1"/>
</dbReference>
<evidence type="ECO:0000256" key="3">
    <source>
        <dbReference type="ARBA" id="ARBA00022448"/>
    </source>
</evidence>
<evidence type="ECO:0000313" key="12">
    <source>
        <dbReference type="Proteomes" id="UP000093740"/>
    </source>
</evidence>
<dbReference type="PROSITE" id="PS00211">
    <property type="entry name" value="ABC_TRANSPORTER_1"/>
    <property type="match status" value="1"/>
</dbReference>
<dbReference type="SMART" id="SM00382">
    <property type="entry name" value="AAA"/>
    <property type="match status" value="1"/>
</dbReference>
<dbReference type="InterPro" id="IPR003439">
    <property type="entry name" value="ABC_transporter-like_ATP-bd"/>
</dbReference>
<dbReference type="InterPro" id="IPR013563">
    <property type="entry name" value="Oligopep_ABC_C"/>
</dbReference>
<dbReference type="PANTHER" id="PTHR43297:SF14">
    <property type="entry name" value="ATPASE AAA-TYPE CORE DOMAIN-CONTAINING PROTEIN"/>
    <property type="match status" value="1"/>
</dbReference>
<dbReference type="Proteomes" id="UP000093740">
    <property type="component" value="Chromosome"/>
</dbReference>
<feature type="domain" description="ABC transporter" evidence="10">
    <location>
        <begin position="15"/>
        <end position="263"/>
    </location>
</feature>
<name>A0AAI8CNH2_FERIS</name>
<keyword evidence="5" id="KW-0997">Cell inner membrane</keyword>
<keyword evidence="4" id="KW-1003">Cell membrane</keyword>
<evidence type="ECO:0000256" key="7">
    <source>
        <dbReference type="ARBA" id="ARBA00022840"/>
    </source>
</evidence>
<dbReference type="InterPro" id="IPR027417">
    <property type="entry name" value="P-loop_NTPase"/>
</dbReference>
<evidence type="ECO:0000313" key="11">
    <source>
        <dbReference type="EMBL" id="AMW33716.2"/>
    </source>
</evidence>
<protein>
    <submittedName>
        <fullName evidence="11">ABC transporter ATP-binding protein</fullName>
    </submittedName>
</protein>
<evidence type="ECO:0000256" key="4">
    <source>
        <dbReference type="ARBA" id="ARBA00022475"/>
    </source>
</evidence>
<keyword evidence="12" id="KW-1185">Reference proteome</keyword>
<keyword evidence="9" id="KW-0472">Membrane</keyword>
<comment type="similarity">
    <text evidence="2">Belongs to the ABC transporter superfamily.</text>
</comment>
<reference evidence="11 12" key="1">
    <citation type="journal article" date="2015" name="Stand. Genomic Sci.">
        <title>Genome sequence of a native-feather degrading extremely thermophilic Eubacterium, Fervidobacterium islandicum AW-1.</title>
        <authorList>
            <person name="Lee Y.J."/>
            <person name="Jeong H."/>
            <person name="Park G.S."/>
            <person name="Kwak Y."/>
            <person name="Lee S.J."/>
            <person name="Lee S.J."/>
            <person name="Park M.K."/>
            <person name="Kim J.Y."/>
            <person name="Kang H.K."/>
            <person name="Shin J.H."/>
            <person name="Lee D.W."/>
        </authorList>
    </citation>
    <scope>NUCLEOTIDE SEQUENCE [LARGE SCALE GENOMIC DNA]</scope>
    <source>
        <strain evidence="11 12">AW-1</strain>
    </source>
</reference>
<dbReference type="SUPFAM" id="SSF52540">
    <property type="entry name" value="P-loop containing nucleoside triphosphate hydrolases"/>
    <property type="match status" value="1"/>
</dbReference>
<evidence type="ECO:0000256" key="6">
    <source>
        <dbReference type="ARBA" id="ARBA00022741"/>
    </source>
</evidence>
<evidence type="ECO:0000256" key="9">
    <source>
        <dbReference type="ARBA" id="ARBA00023136"/>
    </source>
</evidence>
<dbReference type="InterPro" id="IPR017871">
    <property type="entry name" value="ABC_transporter-like_CS"/>
</dbReference>
<organism evidence="11 12">
    <name type="scientific">Fervidobacterium islandicum</name>
    <dbReference type="NCBI Taxonomy" id="2423"/>
    <lineage>
        <taxon>Bacteria</taxon>
        <taxon>Thermotogati</taxon>
        <taxon>Thermotogota</taxon>
        <taxon>Thermotogae</taxon>
        <taxon>Thermotogales</taxon>
        <taxon>Fervidobacteriaceae</taxon>
        <taxon>Fervidobacterium</taxon>
    </lineage>
</organism>
<dbReference type="CDD" id="cd03257">
    <property type="entry name" value="ABC_NikE_OppD_transporters"/>
    <property type="match status" value="1"/>
</dbReference>
<dbReference type="Pfam" id="PF08352">
    <property type="entry name" value="oligo_HPY"/>
    <property type="match status" value="1"/>
</dbReference>
<dbReference type="GO" id="GO:0005524">
    <property type="term" value="F:ATP binding"/>
    <property type="evidence" value="ECO:0007669"/>
    <property type="project" value="UniProtKB-KW"/>
</dbReference>
<evidence type="ECO:0000256" key="1">
    <source>
        <dbReference type="ARBA" id="ARBA00004202"/>
    </source>
</evidence>
<dbReference type="AlphaFoldDB" id="A0AAI8CNH2"/>
<evidence type="ECO:0000259" key="10">
    <source>
        <dbReference type="PROSITE" id="PS50893"/>
    </source>
</evidence>
<dbReference type="KEGG" id="fia:NA23_05145"/>
<proteinExistence type="inferred from homology"/>
<dbReference type="GO" id="GO:0016887">
    <property type="term" value="F:ATP hydrolysis activity"/>
    <property type="evidence" value="ECO:0007669"/>
    <property type="project" value="InterPro"/>
</dbReference>
<sequence>METINQKAEMLENVLEVENLKVHFRTPEGIVRAVNGISFTLKKQETLALVGESGCGKSVTAQAIMGLLKSPPAIISGEIKFRSKPITETMLISSIRGKNITMVFQEPMSSFDPLYTIGYQIAEVVEKHLGIKKKDSKELIISMLRRVHIPDAERRYNEYPHQMSGGMLQRIMIALALITNPEILIADEPTTALDVTIQAQVLKLMNELKQEMKMSTIFITHDLGIVAEIADRVIVMYAGRIVEQGSVYDIFESPLHPYTKGLLESKIKSAIRGRELPYIPGFVPSSTQIPEGCPFHPRCKYAMNICRKQEPGTFELGSHVVSCHLYAEENRA</sequence>
<dbReference type="NCBIfam" id="TIGR01727">
    <property type="entry name" value="oligo_HPY"/>
    <property type="match status" value="1"/>
</dbReference>
<evidence type="ECO:0000256" key="5">
    <source>
        <dbReference type="ARBA" id="ARBA00022519"/>
    </source>
</evidence>
<comment type="subcellular location">
    <subcellularLocation>
        <location evidence="1">Cell membrane</location>
        <topology evidence="1">Peripheral membrane protein</topology>
    </subcellularLocation>
</comment>
<gene>
    <name evidence="11" type="ORF">NA23_05145</name>
</gene>
<keyword evidence="3" id="KW-0813">Transport</keyword>
<dbReference type="RefSeq" id="WP_084384047.1">
    <property type="nucleotide sequence ID" value="NZ_CP014334.2"/>
</dbReference>
<keyword evidence="7 11" id="KW-0067">ATP-binding</keyword>
<dbReference type="InterPro" id="IPR003593">
    <property type="entry name" value="AAA+_ATPase"/>
</dbReference>
<dbReference type="Pfam" id="PF00005">
    <property type="entry name" value="ABC_tran"/>
    <property type="match status" value="1"/>
</dbReference>
<keyword evidence="6" id="KW-0547">Nucleotide-binding</keyword>
<dbReference type="GO" id="GO:0005886">
    <property type="term" value="C:plasma membrane"/>
    <property type="evidence" value="ECO:0007669"/>
    <property type="project" value="UniProtKB-SubCell"/>
</dbReference>
<evidence type="ECO:0000256" key="8">
    <source>
        <dbReference type="ARBA" id="ARBA00022967"/>
    </source>
</evidence>
<evidence type="ECO:0000256" key="2">
    <source>
        <dbReference type="ARBA" id="ARBA00005417"/>
    </source>
</evidence>
<dbReference type="Gene3D" id="3.40.50.300">
    <property type="entry name" value="P-loop containing nucleotide triphosphate hydrolases"/>
    <property type="match status" value="1"/>
</dbReference>
<dbReference type="InterPro" id="IPR050388">
    <property type="entry name" value="ABC_Ni/Peptide_Import"/>
</dbReference>
<accession>A0AAI8CNH2</accession>